<dbReference type="PANTHER" id="PTHR37404">
    <property type="entry name" value="HCG1796489"/>
    <property type="match status" value="1"/>
</dbReference>
<comment type="caution">
    <text evidence="1">The sequence shown here is derived from an EMBL/GenBank/DDBJ whole genome shotgun (WGS) entry which is preliminary data.</text>
</comment>
<evidence type="ECO:0000313" key="1">
    <source>
        <dbReference type="EMBL" id="KAH9644447.1"/>
    </source>
</evidence>
<dbReference type="AlphaFoldDB" id="A0A922SMZ1"/>
<evidence type="ECO:0000313" key="2">
    <source>
        <dbReference type="Proteomes" id="UP000814243"/>
    </source>
</evidence>
<gene>
    <name evidence="1" type="ORF">HF086_009831</name>
</gene>
<dbReference type="PANTHER" id="PTHR37404:SF1">
    <property type="entry name" value="HCG1796489"/>
    <property type="match status" value="1"/>
</dbReference>
<name>A0A922SMZ1_SPOEX</name>
<sequence>MYPLDYEKRTMQADYPKKLPKPHWDRVHLEYPVRKYPGTGVSSETIGRKWADQPEVLMGKKTPIEEIKDYFRDYNITKQLTRSQSANHYGFKLPETKRFNKHTSCLENDYVYPQPRRLPLEPSWRTELEPIDTTHEGFEKYLDPYLTTSRLHHRPYTADQLQRQSCSKDIVTYYTFKDIPWTRTPKPQTEWRLPVSRAKSVYDREKFKEGFREIRTHNKLPWVPGTFRTEARDNYIPPTLKPVSQIHNYEEEARSFYEKSVAHLSTNISEEYDAFQNQYSTENSVVGSERPICSVLDQYIEKNKRLERKSVQIG</sequence>
<organism evidence="1 2">
    <name type="scientific">Spodoptera exigua</name>
    <name type="common">Beet armyworm</name>
    <name type="synonym">Noctua fulgens</name>
    <dbReference type="NCBI Taxonomy" id="7107"/>
    <lineage>
        <taxon>Eukaryota</taxon>
        <taxon>Metazoa</taxon>
        <taxon>Ecdysozoa</taxon>
        <taxon>Arthropoda</taxon>
        <taxon>Hexapoda</taxon>
        <taxon>Insecta</taxon>
        <taxon>Pterygota</taxon>
        <taxon>Neoptera</taxon>
        <taxon>Endopterygota</taxon>
        <taxon>Lepidoptera</taxon>
        <taxon>Glossata</taxon>
        <taxon>Ditrysia</taxon>
        <taxon>Noctuoidea</taxon>
        <taxon>Noctuidae</taxon>
        <taxon>Amphipyrinae</taxon>
        <taxon>Spodoptera</taxon>
    </lineage>
</organism>
<dbReference type="Proteomes" id="UP000814243">
    <property type="component" value="Unassembled WGS sequence"/>
</dbReference>
<proteinExistence type="predicted"/>
<dbReference type="InterPro" id="IPR053347">
    <property type="entry name" value="Axonemal_MT_stabilizer"/>
</dbReference>
<reference evidence="1" key="1">
    <citation type="journal article" date="2021" name="G3 (Bethesda)">
        <title>Genome and transcriptome analysis of the beet armyworm Spodoptera exigua reveals targets for pest control. .</title>
        <authorList>
            <person name="Simon S."/>
            <person name="Breeschoten T."/>
            <person name="Jansen H.J."/>
            <person name="Dirks R.P."/>
            <person name="Schranz M.E."/>
            <person name="Ros V.I.D."/>
        </authorList>
    </citation>
    <scope>NUCLEOTIDE SEQUENCE</scope>
    <source>
        <strain evidence="1">TB_SE_WUR_2020</strain>
    </source>
</reference>
<protein>
    <submittedName>
        <fullName evidence="1">Uncharacterized protein</fullName>
    </submittedName>
</protein>
<accession>A0A922SMZ1</accession>
<dbReference type="EMBL" id="JACEFF010000084">
    <property type="protein sequence ID" value="KAH9644447.1"/>
    <property type="molecule type" value="Genomic_DNA"/>
</dbReference>